<feature type="transmembrane region" description="Helical" evidence="6">
    <location>
        <begin position="359"/>
        <end position="384"/>
    </location>
</feature>
<dbReference type="Gene3D" id="1.20.1250.20">
    <property type="entry name" value="MFS general substrate transporter like domains"/>
    <property type="match status" value="1"/>
</dbReference>
<dbReference type="PANTHER" id="PTHR23538">
    <property type="entry name" value="44.5 KD BACTERIOCHLOROPHYLL SYNTHASE SUBUNIT"/>
    <property type="match status" value="1"/>
</dbReference>
<dbReference type="PANTHER" id="PTHR23538:SF1">
    <property type="entry name" value="44.5 KD BACTERIOCHLOROPHYLL SYNTHASE SUBUNIT"/>
    <property type="match status" value="1"/>
</dbReference>
<feature type="transmembrane region" description="Helical" evidence="6">
    <location>
        <begin position="334"/>
        <end position="353"/>
    </location>
</feature>
<organism evidence="7 8">
    <name type="scientific">Fulvimarina uroteuthidis</name>
    <dbReference type="NCBI Taxonomy" id="3098149"/>
    <lineage>
        <taxon>Bacteria</taxon>
        <taxon>Pseudomonadati</taxon>
        <taxon>Pseudomonadota</taxon>
        <taxon>Alphaproteobacteria</taxon>
        <taxon>Hyphomicrobiales</taxon>
        <taxon>Aurantimonadaceae</taxon>
        <taxon>Fulvimarina</taxon>
    </lineage>
</organism>
<sequence length="488" mass="51224">MTATPKDTTAIRNERAAAWRSIMPFADIGTNALPLSRLLRLSLFQVSVGITMVLLGGTLNRVMAIELGIPITLIAVAMALPLVLAPARAFIGFKSDNRRSYMGWLRTPYIWMGAMTQFAGLAIMPFALFIVSEADPDAVMVGQVAMLLAFVLVGIGVHAVQTAGLALACDLATDDKRPRVVAMLYTMLLVGMFGGALVIGQLLRDFSYMNLIRVLQGSAVLTILMTTVAIWQQEPRRRDLAPSPDLKQAGPRFFTVVKTLLSGQADLKRLLLALAIGTAGFGMQDVLLEPYGGDVFAMGVGSTTFLTAIFSAGSLLGFFLAARLHSRYGANPHVVAAVGLMGGIPAFSVVVLAGALGSIALFAGGVFAIGLGSGLFSVAMLVAVMERIGHARLGSGLVLGIWGAVQALALGLSVLFGGALRDQVALMAEAGLLGPALQGPAAAYGVVYHLEIGLLFTGLLVLGPLVRPQFLEPRAPQSGRFGLPDLPN</sequence>
<keyword evidence="8" id="KW-1185">Reference proteome</keyword>
<dbReference type="Pfam" id="PF03209">
    <property type="entry name" value="PUCC"/>
    <property type="match status" value="1"/>
</dbReference>
<dbReference type="CDD" id="cd06176">
    <property type="entry name" value="MFS_BCD_PucC-like"/>
    <property type="match status" value="1"/>
</dbReference>
<feature type="transmembrane region" description="Helical" evidence="6">
    <location>
        <begin position="144"/>
        <end position="168"/>
    </location>
</feature>
<evidence type="ECO:0000256" key="6">
    <source>
        <dbReference type="SAM" id="Phobius"/>
    </source>
</evidence>
<feature type="transmembrane region" description="Helical" evidence="6">
    <location>
        <begin position="108"/>
        <end position="132"/>
    </location>
</feature>
<protein>
    <submittedName>
        <fullName evidence="7">BCD family MFS transporter</fullName>
    </submittedName>
</protein>
<reference evidence="7 8" key="1">
    <citation type="submission" date="2023-12" db="EMBL/GenBank/DDBJ databases">
        <title>Description of Novel Strain Fulvimarina sp. 2208YS6-2-32 isolated from Uroteuthis (Photololigo) edulis.</title>
        <authorList>
            <person name="Park J.-S."/>
        </authorList>
    </citation>
    <scope>NUCLEOTIDE SEQUENCE [LARGE SCALE GENOMIC DNA]</scope>
    <source>
        <strain evidence="7 8">2208YS6-2-32</strain>
    </source>
</reference>
<proteinExistence type="inferred from homology"/>
<feature type="transmembrane region" description="Helical" evidence="6">
    <location>
        <begin position="38"/>
        <end position="55"/>
    </location>
</feature>
<evidence type="ECO:0000256" key="5">
    <source>
        <dbReference type="ARBA" id="ARBA00023136"/>
    </source>
</evidence>
<dbReference type="InterPro" id="IPR004896">
    <property type="entry name" value="PucC-rel"/>
</dbReference>
<feature type="transmembrane region" description="Helical" evidence="6">
    <location>
        <begin position="270"/>
        <end position="288"/>
    </location>
</feature>
<dbReference type="EMBL" id="JAXLPB010000001">
    <property type="protein sequence ID" value="MDY8108494.1"/>
    <property type="molecule type" value="Genomic_DNA"/>
</dbReference>
<evidence type="ECO:0000313" key="7">
    <source>
        <dbReference type="EMBL" id="MDY8108494.1"/>
    </source>
</evidence>
<keyword evidence="5 6" id="KW-0472">Membrane</keyword>
<feature type="transmembrane region" description="Helical" evidence="6">
    <location>
        <begin position="441"/>
        <end position="466"/>
    </location>
</feature>
<keyword evidence="4 6" id="KW-1133">Transmembrane helix</keyword>
<keyword evidence="3 6" id="KW-0812">Transmembrane</keyword>
<comment type="subcellular location">
    <subcellularLocation>
        <location evidence="1">Membrane</location>
        <topology evidence="1">Multi-pass membrane protein</topology>
    </subcellularLocation>
</comment>
<comment type="caution">
    <text evidence="7">The sequence shown here is derived from an EMBL/GenBank/DDBJ whole genome shotgun (WGS) entry which is preliminary data.</text>
</comment>
<dbReference type="Proteomes" id="UP001294412">
    <property type="component" value="Unassembled WGS sequence"/>
</dbReference>
<dbReference type="InterPro" id="IPR026036">
    <property type="entry name" value="PucC"/>
</dbReference>
<feature type="transmembrane region" description="Helical" evidence="6">
    <location>
        <begin position="67"/>
        <end position="87"/>
    </location>
</feature>
<dbReference type="InterPro" id="IPR036259">
    <property type="entry name" value="MFS_trans_sf"/>
</dbReference>
<feature type="transmembrane region" description="Helical" evidence="6">
    <location>
        <begin position="396"/>
        <end position="421"/>
    </location>
</feature>
<evidence type="ECO:0000256" key="1">
    <source>
        <dbReference type="ARBA" id="ARBA00004141"/>
    </source>
</evidence>
<accession>A0ABU5HZE3</accession>
<comment type="similarity">
    <text evidence="2">Belongs to the PucC family.</text>
</comment>
<evidence type="ECO:0000256" key="4">
    <source>
        <dbReference type="ARBA" id="ARBA00022989"/>
    </source>
</evidence>
<feature type="transmembrane region" description="Helical" evidence="6">
    <location>
        <begin position="300"/>
        <end position="322"/>
    </location>
</feature>
<gene>
    <name evidence="7" type="ORF">U0C82_04915</name>
</gene>
<name>A0ABU5HZE3_9HYPH</name>
<feature type="transmembrane region" description="Helical" evidence="6">
    <location>
        <begin position="211"/>
        <end position="231"/>
    </location>
</feature>
<feature type="transmembrane region" description="Helical" evidence="6">
    <location>
        <begin position="180"/>
        <end position="199"/>
    </location>
</feature>
<evidence type="ECO:0000256" key="3">
    <source>
        <dbReference type="ARBA" id="ARBA00022692"/>
    </source>
</evidence>
<dbReference type="SUPFAM" id="SSF103473">
    <property type="entry name" value="MFS general substrate transporter"/>
    <property type="match status" value="1"/>
</dbReference>
<evidence type="ECO:0000256" key="2">
    <source>
        <dbReference type="ARBA" id="ARBA00008412"/>
    </source>
</evidence>
<evidence type="ECO:0000313" key="8">
    <source>
        <dbReference type="Proteomes" id="UP001294412"/>
    </source>
</evidence>